<dbReference type="EMBL" id="JAMFMA010000001">
    <property type="protein sequence ID" value="MCL6272531.1"/>
    <property type="molecule type" value="Genomic_DNA"/>
</dbReference>
<reference evidence="1 2" key="1">
    <citation type="submission" date="2022-05" db="EMBL/GenBank/DDBJ databases">
        <authorList>
            <person name="Park J.-S."/>
        </authorList>
    </citation>
    <scope>NUCLEOTIDE SEQUENCE [LARGE SCALE GENOMIC DNA]</scope>
    <source>
        <strain evidence="1 2">2012CJ35-5</strain>
    </source>
</reference>
<protein>
    <submittedName>
        <fullName evidence="1">Uncharacterized protein</fullName>
    </submittedName>
</protein>
<name>A0ABT0PNK1_9FLAO</name>
<gene>
    <name evidence="1" type="ORF">M3P19_00840</name>
</gene>
<dbReference type="RefSeq" id="WP_249655718.1">
    <property type="nucleotide sequence ID" value="NZ_JAMFMA010000001.1"/>
</dbReference>
<organism evidence="1 2">
    <name type="scientific">Flagellimonas spongiicola</name>
    <dbReference type="NCBI Taxonomy" id="2942208"/>
    <lineage>
        <taxon>Bacteria</taxon>
        <taxon>Pseudomonadati</taxon>
        <taxon>Bacteroidota</taxon>
        <taxon>Flavobacteriia</taxon>
        <taxon>Flavobacteriales</taxon>
        <taxon>Flavobacteriaceae</taxon>
        <taxon>Flagellimonas</taxon>
    </lineage>
</organism>
<proteinExistence type="predicted"/>
<sequence length="273" mass="31127">MKKVYVTNIEYDFLFNEGGDGLVAFFATLRSSKPNVVIKKVGKKGSVVTVKEATGLSRTTIQKYLPTLLELGMVSIHHNGNIAIHGRKWSSKHLPGIGKTKLIPIQVHKKFTDTKICSAFVRVHSRLKKQERQIERKAKRIEVLRTHSKGRWLSKSDYRICRKLLRRGITIKELESKYRSYSTISNLSFHKILKDSQIASDCNANSGKHFKLKLIELGLIQQQRISFLKCPNTNDCEYIEHQNSLSGIGGFHQGFKGIYHEYSPKIELTSVCL</sequence>
<evidence type="ECO:0000313" key="2">
    <source>
        <dbReference type="Proteomes" id="UP001203607"/>
    </source>
</evidence>
<comment type="caution">
    <text evidence="1">The sequence shown here is derived from an EMBL/GenBank/DDBJ whole genome shotgun (WGS) entry which is preliminary data.</text>
</comment>
<evidence type="ECO:0000313" key="1">
    <source>
        <dbReference type="EMBL" id="MCL6272531.1"/>
    </source>
</evidence>
<accession>A0ABT0PNK1</accession>
<dbReference type="Proteomes" id="UP001203607">
    <property type="component" value="Unassembled WGS sequence"/>
</dbReference>
<keyword evidence="2" id="KW-1185">Reference proteome</keyword>